<accession>K0T827</accession>
<comment type="caution">
    <text evidence="2">The sequence shown here is derived from an EMBL/GenBank/DDBJ whole genome shotgun (WGS) entry which is preliminary data.</text>
</comment>
<feature type="region of interest" description="Disordered" evidence="1">
    <location>
        <begin position="91"/>
        <end position="118"/>
    </location>
</feature>
<organism evidence="2 3">
    <name type="scientific">Thalassiosira oceanica</name>
    <name type="common">Marine diatom</name>
    <dbReference type="NCBI Taxonomy" id="159749"/>
    <lineage>
        <taxon>Eukaryota</taxon>
        <taxon>Sar</taxon>
        <taxon>Stramenopiles</taxon>
        <taxon>Ochrophyta</taxon>
        <taxon>Bacillariophyta</taxon>
        <taxon>Coscinodiscophyceae</taxon>
        <taxon>Thalassiosirophycidae</taxon>
        <taxon>Thalassiosirales</taxon>
        <taxon>Thalassiosiraceae</taxon>
        <taxon>Thalassiosira</taxon>
    </lineage>
</organism>
<proteinExistence type="predicted"/>
<reference evidence="2 3" key="1">
    <citation type="journal article" date="2012" name="Genome Biol.">
        <title>Genome and low-iron response of an oceanic diatom adapted to chronic iron limitation.</title>
        <authorList>
            <person name="Lommer M."/>
            <person name="Specht M."/>
            <person name="Roy A.S."/>
            <person name="Kraemer L."/>
            <person name="Andreson R."/>
            <person name="Gutowska M.A."/>
            <person name="Wolf J."/>
            <person name="Bergner S.V."/>
            <person name="Schilhabel M.B."/>
            <person name="Klostermeier U.C."/>
            <person name="Beiko R.G."/>
            <person name="Rosenstiel P."/>
            <person name="Hippler M."/>
            <person name="Laroche J."/>
        </authorList>
    </citation>
    <scope>NUCLEOTIDE SEQUENCE [LARGE SCALE GENOMIC DNA]</scope>
    <source>
        <strain evidence="2 3">CCMP1005</strain>
    </source>
</reference>
<protein>
    <submittedName>
        <fullName evidence="2">Uncharacterized protein</fullName>
    </submittedName>
</protein>
<dbReference type="AlphaFoldDB" id="K0T827"/>
<keyword evidence="3" id="KW-1185">Reference proteome</keyword>
<evidence type="ECO:0000313" key="2">
    <source>
        <dbReference type="EMBL" id="EJK73239.1"/>
    </source>
</evidence>
<name>K0T827_THAOC</name>
<sequence length="118" mass="12464">MNVASSVSIESTKNDGVLSLASSPPAGTRLRTISVPTGHPPRDDPAATSFKGDVPGGVRNHRPRRSSPPRTRPNPTEFDLLESLGRAREDEVKARVVGDMGGGASGGLREELQEPRPS</sequence>
<feature type="compositionally biased region" description="Basic and acidic residues" evidence="1">
    <location>
        <begin position="108"/>
        <end position="118"/>
    </location>
</feature>
<feature type="region of interest" description="Disordered" evidence="1">
    <location>
        <begin position="1"/>
        <end position="78"/>
    </location>
</feature>
<evidence type="ECO:0000256" key="1">
    <source>
        <dbReference type="SAM" id="MobiDB-lite"/>
    </source>
</evidence>
<gene>
    <name evidence="2" type="ORF">THAOC_05146</name>
</gene>
<feature type="compositionally biased region" description="Polar residues" evidence="1">
    <location>
        <begin position="1"/>
        <end position="11"/>
    </location>
</feature>
<dbReference type="EMBL" id="AGNL01004662">
    <property type="protein sequence ID" value="EJK73239.1"/>
    <property type="molecule type" value="Genomic_DNA"/>
</dbReference>
<dbReference type="Proteomes" id="UP000266841">
    <property type="component" value="Unassembled WGS sequence"/>
</dbReference>
<evidence type="ECO:0000313" key="3">
    <source>
        <dbReference type="Proteomes" id="UP000266841"/>
    </source>
</evidence>